<evidence type="ECO:0000313" key="1">
    <source>
        <dbReference type="Ensembl" id="ENSSMAP00000018328.1"/>
    </source>
</evidence>
<dbReference type="OMA" id="QCQVGRR"/>
<accession>A0A8D3AHG3</accession>
<protein>
    <submittedName>
        <fullName evidence="1">Uncharacterized protein</fullName>
    </submittedName>
</protein>
<organism evidence="1 2">
    <name type="scientific">Scophthalmus maximus</name>
    <name type="common">Turbot</name>
    <name type="synonym">Psetta maxima</name>
    <dbReference type="NCBI Taxonomy" id="52904"/>
    <lineage>
        <taxon>Eukaryota</taxon>
        <taxon>Metazoa</taxon>
        <taxon>Chordata</taxon>
        <taxon>Craniata</taxon>
        <taxon>Vertebrata</taxon>
        <taxon>Euteleostomi</taxon>
        <taxon>Actinopterygii</taxon>
        <taxon>Neopterygii</taxon>
        <taxon>Teleostei</taxon>
        <taxon>Neoteleostei</taxon>
        <taxon>Acanthomorphata</taxon>
        <taxon>Carangaria</taxon>
        <taxon>Pleuronectiformes</taxon>
        <taxon>Pleuronectoidei</taxon>
        <taxon>Scophthalmidae</taxon>
        <taxon>Scophthalmus</taxon>
    </lineage>
</organism>
<evidence type="ECO:0000313" key="2">
    <source>
        <dbReference type="Proteomes" id="UP000694558"/>
    </source>
</evidence>
<dbReference type="Ensembl" id="ENSSMAT00000018554.2">
    <property type="protein sequence ID" value="ENSSMAP00000018328.1"/>
    <property type="gene ID" value="ENSSMAG00000011208.2"/>
</dbReference>
<sequence>MAPLAITEPRIAGSHLDAARAHIHDQVEKSVQQLHGEEVGPGLPVGLRSLQTAMTEQQQTAGLRGAEVKRYGARLLSVPPGQCQVGSWRVKVSG</sequence>
<reference evidence="1" key="2">
    <citation type="submission" date="2025-08" db="UniProtKB">
        <authorList>
            <consortium name="Ensembl"/>
        </authorList>
    </citation>
    <scope>IDENTIFICATION</scope>
</reference>
<proteinExistence type="predicted"/>
<name>A0A8D3AHG3_SCOMX</name>
<reference evidence="1" key="1">
    <citation type="submission" date="2023-05" db="EMBL/GenBank/DDBJ databases">
        <title>High-quality long-read genome of Scophthalmus maximus.</title>
        <authorList>
            <person name="Lien S."/>
            <person name="Martinez P."/>
        </authorList>
    </citation>
    <scope>NUCLEOTIDE SEQUENCE [LARGE SCALE GENOMIC DNA]</scope>
</reference>
<dbReference type="AlphaFoldDB" id="A0A8D3AHG3"/>
<dbReference type="GeneTree" id="ENSGT00940000177141"/>
<dbReference type="Proteomes" id="UP000694558">
    <property type="component" value="Chromosome 4"/>
</dbReference>